<keyword evidence="2" id="KW-0597">Phosphoprotein</keyword>
<dbReference type="AlphaFoldDB" id="A0A2K0WLX7"/>
<comment type="caution">
    <text evidence="5">The sequence shown here is derived from an EMBL/GenBank/DDBJ whole genome shotgun (WGS) entry which is preliminary data.</text>
</comment>
<evidence type="ECO:0000313" key="5">
    <source>
        <dbReference type="EMBL" id="PNP83275.1"/>
    </source>
</evidence>
<evidence type="ECO:0000256" key="2">
    <source>
        <dbReference type="ARBA" id="ARBA00022553"/>
    </source>
</evidence>
<dbReference type="Pfam" id="PF24565">
    <property type="entry name" value="Ned1_M"/>
    <property type="match status" value="1"/>
</dbReference>
<dbReference type="GO" id="GO:0005634">
    <property type="term" value="C:nucleus"/>
    <property type="evidence" value="ECO:0007669"/>
    <property type="project" value="TreeGrafter"/>
</dbReference>
<dbReference type="Pfam" id="PF08235">
    <property type="entry name" value="LNS2"/>
    <property type="match status" value="1"/>
</dbReference>
<dbReference type="OrthoDB" id="4567at2759"/>
<feature type="region of interest" description="Disordered" evidence="3">
    <location>
        <begin position="153"/>
        <end position="177"/>
    </location>
</feature>
<dbReference type="GO" id="GO:0019432">
    <property type="term" value="P:triglyceride biosynthetic process"/>
    <property type="evidence" value="ECO:0007669"/>
    <property type="project" value="TreeGrafter"/>
</dbReference>
<feature type="compositionally biased region" description="Acidic residues" evidence="3">
    <location>
        <begin position="722"/>
        <end position="735"/>
    </location>
</feature>
<dbReference type="FunFam" id="3.40.50.1000:FF:000063">
    <property type="entry name" value="Nuclear elongation and deformation protein"/>
    <property type="match status" value="1"/>
</dbReference>
<dbReference type="PANTHER" id="PTHR12181:SF12">
    <property type="entry name" value="PHOSPHATIDATE PHOSPHATASE"/>
    <property type="match status" value="1"/>
</dbReference>
<feature type="region of interest" description="Disordered" evidence="3">
    <location>
        <begin position="97"/>
        <end position="135"/>
    </location>
</feature>
<dbReference type="InterPro" id="IPR007651">
    <property type="entry name" value="Lipin_N"/>
</dbReference>
<feature type="region of interest" description="Disordered" evidence="3">
    <location>
        <begin position="190"/>
        <end position="229"/>
    </location>
</feature>
<feature type="compositionally biased region" description="Low complexity" evidence="3">
    <location>
        <begin position="99"/>
        <end position="109"/>
    </location>
</feature>
<comment type="similarity">
    <text evidence="1">Belongs to the lipin family.</text>
</comment>
<dbReference type="InterPro" id="IPR023214">
    <property type="entry name" value="HAD_sf"/>
</dbReference>
<dbReference type="SMART" id="SM00775">
    <property type="entry name" value="LNS2"/>
    <property type="match status" value="1"/>
</dbReference>
<dbReference type="InterPro" id="IPR036412">
    <property type="entry name" value="HAD-like_sf"/>
</dbReference>
<name>A0A2K0WLX7_GIBNY</name>
<evidence type="ECO:0000313" key="6">
    <source>
        <dbReference type="Proteomes" id="UP000236664"/>
    </source>
</evidence>
<dbReference type="EMBL" id="MTQA01000054">
    <property type="protein sequence ID" value="PNP83275.1"/>
    <property type="molecule type" value="Genomic_DNA"/>
</dbReference>
<dbReference type="PANTHER" id="PTHR12181">
    <property type="entry name" value="LIPIN"/>
    <property type="match status" value="1"/>
</dbReference>
<evidence type="ECO:0000256" key="1">
    <source>
        <dbReference type="ARBA" id="ARBA00005476"/>
    </source>
</evidence>
<dbReference type="GO" id="GO:0008195">
    <property type="term" value="F:phosphatidate phosphatase activity"/>
    <property type="evidence" value="ECO:0007669"/>
    <property type="project" value="TreeGrafter"/>
</dbReference>
<dbReference type="InterPro" id="IPR013209">
    <property type="entry name" value="LNS2"/>
</dbReference>
<dbReference type="GO" id="GO:0009062">
    <property type="term" value="P:fatty acid catabolic process"/>
    <property type="evidence" value="ECO:0007669"/>
    <property type="project" value="TreeGrafter"/>
</dbReference>
<dbReference type="SUPFAM" id="SSF56784">
    <property type="entry name" value="HAD-like"/>
    <property type="match status" value="1"/>
</dbReference>
<feature type="region of interest" description="Disordered" evidence="3">
    <location>
        <begin position="323"/>
        <end position="381"/>
    </location>
</feature>
<dbReference type="Pfam" id="PF04571">
    <property type="entry name" value="Lipin_N"/>
    <property type="match status" value="1"/>
</dbReference>
<feature type="compositionally biased region" description="Basic and acidic residues" evidence="3">
    <location>
        <begin position="706"/>
        <end position="721"/>
    </location>
</feature>
<evidence type="ECO:0000256" key="3">
    <source>
        <dbReference type="SAM" id="MobiDB-lite"/>
    </source>
</evidence>
<dbReference type="STRING" id="42673.A0A2K0WLX7"/>
<dbReference type="Proteomes" id="UP000236664">
    <property type="component" value="Unassembled WGS sequence"/>
</dbReference>
<sequence length="784" mass="85727">MQYVRGLSESVSTAWNSINPATLSGAIDVIVVEHEDGTLVCSPFHVRFGKFSLLRPSDKKVEFKVNGVKQSYSMKLGEGGEAFFVFETTDRIPQSLQTSPLVSPASSPASSPPLNPEQSESGLQEPEAFELDASESKLRRPLPSVLYKKDDGLITPLSTSPELSSARPASGDWSSRVPRLHSDDILRASARSRGLDGNSSADDDEHVASERSSSPPPLAPGEALERARALSKGLSAASIPTKVTDSGDLMLDMNGFKGNEEDILRAEILARQILSEELDGNYDIGALIGFDEQGNLWIYSSEEAKQAAMNKTIEASLQSHRRATAADAISDPGYQSDSSDATASPIPLHRRAESDAGPMDLQTPPRTPPSSSGHAGDPNRNYAKTLRLTSQQLKDLKLQPGANSMAFTVNRATCKANMYLWRHETPVVISDIDGTITKSDALGHVLNMIGRDWTHSGVAKLYSDISANGYNIMYLTSRSVGQSDTTRAYLAGIVQDGYRMPPGPTILSPDRTMAALRREVYLRKPHIFKMATLRDIRNLYGPDRHPFYAGYGNRLTDQISYRTVDVPRNRIFTINSNSEVSLDLLTLNKLKMSYVNINEVVDHYFPPVSTLVKGGGEEYTDFTYWRDDPLAMADFSASESDDDDDVDGPGGPTSEYGDDEEEYDDEDGEIDEDVDEIGEGLADSYISRASMDEFAEAASVLGGSVDEERLKASMTRDLKETYDEEDEDEIYEDGEEGHQDEHKGDGTPDAAPIGQRRQGQLKEDVLAQHITGATEAVAATPTRQ</sequence>
<feature type="region of interest" description="Disordered" evidence="3">
    <location>
        <begin position="635"/>
        <end position="671"/>
    </location>
</feature>
<dbReference type="InterPro" id="IPR031315">
    <property type="entry name" value="LNS2/PITP"/>
</dbReference>
<accession>A0A2K0WLX7</accession>
<feature type="domain" description="LNS2/PITP" evidence="4">
    <location>
        <begin position="427"/>
        <end position="583"/>
    </location>
</feature>
<feature type="compositionally biased region" description="Polar residues" evidence="3">
    <location>
        <begin position="333"/>
        <end position="342"/>
    </location>
</feature>
<feature type="compositionally biased region" description="Basic and acidic residues" evidence="3">
    <location>
        <begin position="736"/>
        <end position="746"/>
    </location>
</feature>
<dbReference type="InterPro" id="IPR026058">
    <property type="entry name" value="LIPIN"/>
</dbReference>
<evidence type="ECO:0000259" key="4">
    <source>
        <dbReference type="SMART" id="SM00775"/>
    </source>
</evidence>
<protein>
    <recommendedName>
        <fullName evidence="4">LNS2/PITP domain-containing protein</fullName>
    </recommendedName>
</protein>
<proteinExistence type="inferred from homology"/>
<feature type="region of interest" description="Disordered" evidence="3">
    <location>
        <begin position="701"/>
        <end position="761"/>
    </location>
</feature>
<reference evidence="5 6" key="1">
    <citation type="submission" date="2017-06" db="EMBL/GenBank/DDBJ databases">
        <title>Genome of Fusarium nygamai isolate CS10214.</title>
        <authorList>
            <person name="Gardiner D.M."/>
            <person name="Obanor F."/>
            <person name="Kazan K."/>
        </authorList>
    </citation>
    <scope>NUCLEOTIDE SEQUENCE [LARGE SCALE GENOMIC DNA]</scope>
    <source>
        <strain evidence="5 6">CS10214</strain>
    </source>
</reference>
<feature type="compositionally biased region" description="Acidic residues" evidence="3">
    <location>
        <begin position="656"/>
        <end position="671"/>
    </location>
</feature>
<gene>
    <name evidence="5" type="ORF">FNYG_03597</name>
</gene>
<keyword evidence="6" id="KW-1185">Reference proteome</keyword>
<dbReference type="InterPro" id="IPR057124">
    <property type="entry name" value="Ned1-like_M"/>
</dbReference>
<organism evidence="5 6">
    <name type="scientific">Gibberella nygamai</name>
    <name type="common">Bean root rot disease fungus</name>
    <name type="synonym">Fusarium nygamai</name>
    <dbReference type="NCBI Taxonomy" id="42673"/>
    <lineage>
        <taxon>Eukaryota</taxon>
        <taxon>Fungi</taxon>
        <taxon>Dikarya</taxon>
        <taxon>Ascomycota</taxon>
        <taxon>Pezizomycotina</taxon>
        <taxon>Sordariomycetes</taxon>
        <taxon>Hypocreomycetidae</taxon>
        <taxon>Hypocreales</taxon>
        <taxon>Nectriaceae</taxon>
        <taxon>Fusarium</taxon>
        <taxon>Fusarium fujikuroi species complex</taxon>
    </lineage>
</organism>
<dbReference type="Gene3D" id="3.40.50.1000">
    <property type="entry name" value="HAD superfamily/HAD-like"/>
    <property type="match status" value="1"/>
</dbReference>